<feature type="transmembrane region" description="Helical" evidence="9">
    <location>
        <begin position="108"/>
        <end position="128"/>
    </location>
</feature>
<keyword evidence="8 10" id="KW-0496">Mitochondrion</keyword>
<dbReference type="InterPro" id="IPR001694">
    <property type="entry name" value="NADH_UbQ_OxRdtase_su1/FPO"/>
</dbReference>
<gene>
    <name evidence="10" type="primary">ND1</name>
</gene>
<feature type="transmembrane region" description="Helical" evidence="9">
    <location>
        <begin position="178"/>
        <end position="197"/>
    </location>
</feature>
<accession>A0A9E8G7B5</accession>
<dbReference type="InterPro" id="IPR018086">
    <property type="entry name" value="NADH_UbQ_OxRdtase_su1_CS"/>
</dbReference>
<dbReference type="PANTHER" id="PTHR11432">
    <property type="entry name" value="NADH DEHYDROGENASE SUBUNIT 1"/>
    <property type="match status" value="1"/>
</dbReference>
<evidence type="ECO:0000313" key="10">
    <source>
        <dbReference type="EMBL" id="UZT67821.1"/>
    </source>
</evidence>
<proteinExistence type="inferred from homology"/>
<dbReference type="GeneID" id="77422031"/>
<geneLocation type="mitochondrion" evidence="10"/>
<dbReference type="GO" id="GO:0005743">
    <property type="term" value="C:mitochondrial inner membrane"/>
    <property type="evidence" value="ECO:0007669"/>
    <property type="project" value="UniProtKB-SubCell"/>
</dbReference>
<sequence>MYINIYPGPIVTIIISMLMALMAMAFFTLMERKLLGYFQTRKGPNKVMFMGLPQPLSDAMKLFLKEQMIQYNANKSLFIIAPMLSLLLALMLWSIYPHQNTTFWIQYGILYFLCVSAMNVYATFIAGWSSNSKYALLGAFRGVAQTISYEISMSMILLSALMLTMTMDISIITNYLESMLLFMLMPITFLWFISTLAETNRSPFDFAEGESELVSGFNIEFGSSMFALIFMAEYMNILFMSTLTAAIFITSIFKYLSIFQIMVTMMMATLFVWIRASYPRMRYDCLMMLTWKTFLPFSISMLIILLPLCYLIQKPINMYTNTIYSMDSVVLFIFNYMTNISL</sequence>
<feature type="transmembrane region" description="Helical" evidence="9">
    <location>
        <begin position="255"/>
        <end position="274"/>
    </location>
</feature>
<dbReference type="PROSITE" id="PS00667">
    <property type="entry name" value="COMPLEX1_ND1_1"/>
    <property type="match status" value="1"/>
</dbReference>
<reference evidence="10" key="2">
    <citation type="submission" date="2022-01" db="EMBL/GenBank/DDBJ databases">
        <authorList>
            <person name="Bolbat A."/>
        </authorList>
    </citation>
    <scope>NUCLEOTIDE SEQUENCE</scope>
</reference>
<keyword evidence="4 7" id="KW-0812">Transmembrane</keyword>
<reference evidence="10" key="1">
    <citation type="journal article" date="2022" name="Diversity (Basel)">
        <title>Genome-Based Taxa Delimitation (GBTD): A New Approach.</title>
        <authorList>
            <person name="Bolbat A."/>
            <person name="Bukin Y."/>
            <person name="Kaygorodova I."/>
        </authorList>
    </citation>
    <scope>NUCLEOTIDE SEQUENCE</scope>
</reference>
<evidence type="ECO:0000256" key="4">
    <source>
        <dbReference type="ARBA" id="ARBA00022692"/>
    </source>
</evidence>
<comment type="catalytic activity">
    <reaction evidence="8">
        <text>a ubiquinone + NADH + 5 H(+)(in) = a ubiquinol + NAD(+) + 4 H(+)(out)</text>
        <dbReference type="Rhea" id="RHEA:29091"/>
        <dbReference type="Rhea" id="RHEA-COMP:9565"/>
        <dbReference type="Rhea" id="RHEA-COMP:9566"/>
        <dbReference type="ChEBI" id="CHEBI:15378"/>
        <dbReference type="ChEBI" id="CHEBI:16389"/>
        <dbReference type="ChEBI" id="CHEBI:17976"/>
        <dbReference type="ChEBI" id="CHEBI:57540"/>
        <dbReference type="ChEBI" id="CHEBI:57945"/>
        <dbReference type="EC" id="7.1.1.2"/>
    </reaction>
</comment>
<keyword evidence="8" id="KW-0830">Ubiquinone</keyword>
<name>A0A9E8G7B5_9ANNE</name>
<dbReference type="RefSeq" id="YP_010584280.1">
    <property type="nucleotide sequence ID" value="NC_069206.1"/>
</dbReference>
<feature type="transmembrane region" description="Helical" evidence="9">
    <location>
        <begin position="77"/>
        <end position="96"/>
    </location>
</feature>
<evidence type="ECO:0000256" key="6">
    <source>
        <dbReference type="ARBA" id="ARBA00023136"/>
    </source>
</evidence>
<evidence type="ECO:0000256" key="2">
    <source>
        <dbReference type="ARBA" id="ARBA00010535"/>
    </source>
</evidence>
<feature type="transmembrane region" description="Helical" evidence="9">
    <location>
        <begin position="6"/>
        <end position="29"/>
    </location>
</feature>
<organism evidence="10">
    <name type="scientific">Baicaloclepsis echinulata</name>
    <dbReference type="NCBI Taxonomy" id="2995197"/>
    <lineage>
        <taxon>Eukaryota</taxon>
        <taxon>Metazoa</taxon>
        <taxon>Spiralia</taxon>
        <taxon>Lophotrochozoa</taxon>
        <taxon>Annelida</taxon>
        <taxon>Clitellata</taxon>
        <taxon>Hirudinea</taxon>
        <taxon>Rhynchobdellida</taxon>
        <taxon>Glossiphoniidae</taxon>
        <taxon>Baicaloclepsis</taxon>
    </lineage>
</organism>
<protein>
    <recommendedName>
        <fullName evidence="3 8">NADH-ubiquinone oxidoreductase chain 1</fullName>
        <ecNumber evidence="8">7.1.1.2</ecNumber>
    </recommendedName>
</protein>
<feature type="transmembrane region" description="Helical" evidence="9">
    <location>
        <begin position="149"/>
        <end position="172"/>
    </location>
</feature>
<dbReference type="PROSITE" id="PS00668">
    <property type="entry name" value="COMPLEX1_ND1_2"/>
    <property type="match status" value="1"/>
</dbReference>
<keyword evidence="6 9" id="KW-0472">Membrane</keyword>
<evidence type="ECO:0000256" key="7">
    <source>
        <dbReference type="RuleBase" id="RU000471"/>
    </source>
</evidence>
<keyword evidence="7" id="KW-0520">NAD</keyword>
<dbReference type="AlphaFoldDB" id="A0A9E8G7B5"/>
<comment type="similarity">
    <text evidence="2 7">Belongs to the complex I subunit 1 family.</text>
</comment>
<dbReference type="CTD" id="4535"/>
<evidence type="ECO:0000256" key="5">
    <source>
        <dbReference type="ARBA" id="ARBA00022989"/>
    </source>
</evidence>
<dbReference type="Pfam" id="PF00146">
    <property type="entry name" value="NADHdh"/>
    <property type="match status" value="1"/>
</dbReference>
<comment type="subcellular location">
    <subcellularLocation>
        <location evidence="1">Membrane</location>
        <topology evidence="1">Multi-pass membrane protein</topology>
    </subcellularLocation>
    <subcellularLocation>
        <location evidence="7">Mitochondrion inner membrane</location>
        <topology evidence="7">Multi-pass membrane protein</topology>
    </subcellularLocation>
</comment>
<evidence type="ECO:0000256" key="8">
    <source>
        <dbReference type="RuleBase" id="RU000473"/>
    </source>
</evidence>
<dbReference type="EMBL" id="OM257165">
    <property type="protein sequence ID" value="UZT67821.1"/>
    <property type="molecule type" value="Genomic_DNA"/>
</dbReference>
<feature type="transmembrane region" description="Helical" evidence="9">
    <location>
        <begin position="294"/>
        <end position="313"/>
    </location>
</feature>
<dbReference type="HAMAP" id="MF_01350">
    <property type="entry name" value="NDH1_NuoH"/>
    <property type="match status" value="1"/>
</dbReference>
<dbReference type="GO" id="GO:0008137">
    <property type="term" value="F:NADH dehydrogenase (ubiquinone) activity"/>
    <property type="evidence" value="ECO:0007669"/>
    <property type="project" value="UniProtKB-EC"/>
</dbReference>
<feature type="transmembrane region" description="Helical" evidence="9">
    <location>
        <begin position="225"/>
        <end position="249"/>
    </location>
</feature>
<dbReference type="EC" id="7.1.1.2" evidence="8"/>
<dbReference type="GO" id="GO:0009060">
    <property type="term" value="P:aerobic respiration"/>
    <property type="evidence" value="ECO:0007669"/>
    <property type="project" value="TreeGrafter"/>
</dbReference>
<evidence type="ECO:0000256" key="1">
    <source>
        <dbReference type="ARBA" id="ARBA00004141"/>
    </source>
</evidence>
<dbReference type="GO" id="GO:0003954">
    <property type="term" value="F:NADH dehydrogenase activity"/>
    <property type="evidence" value="ECO:0007669"/>
    <property type="project" value="TreeGrafter"/>
</dbReference>
<evidence type="ECO:0000256" key="9">
    <source>
        <dbReference type="SAM" id="Phobius"/>
    </source>
</evidence>
<keyword evidence="5 9" id="KW-1133">Transmembrane helix</keyword>
<evidence type="ECO:0000256" key="3">
    <source>
        <dbReference type="ARBA" id="ARBA00021009"/>
    </source>
</evidence>
<dbReference type="PANTHER" id="PTHR11432:SF3">
    <property type="entry name" value="NADH-UBIQUINONE OXIDOREDUCTASE CHAIN 1"/>
    <property type="match status" value="1"/>
</dbReference>